<organism evidence="2 3">
    <name type="scientific">Pseudomonas fluorescens</name>
    <dbReference type="NCBI Taxonomy" id="294"/>
    <lineage>
        <taxon>Bacteria</taxon>
        <taxon>Pseudomonadati</taxon>
        <taxon>Pseudomonadota</taxon>
        <taxon>Gammaproteobacteria</taxon>
        <taxon>Pseudomonadales</taxon>
        <taxon>Pseudomonadaceae</taxon>
        <taxon>Pseudomonas</taxon>
    </lineage>
</organism>
<reference evidence="2 3" key="1">
    <citation type="submission" date="2019-09" db="EMBL/GenBank/DDBJ databases">
        <authorList>
            <person name="Chandra G."/>
            <person name="Truman W A."/>
        </authorList>
    </citation>
    <scope>NUCLEOTIDE SEQUENCE [LARGE SCALE GENOMIC DNA]</scope>
    <source>
        <strain evidence="2">PS645</strain>
    </source>
</reference>
<dbReference type="EMBL" id="CABVGX010000008">
    <property type="protein sequence ID" value="VVM64955.1"/>
    <property type="molecule type" value="Genomic_DNA"/>
</dbReference>
<evidence type="ECO:0000313" key="2">
    <source>
        <dbReference type="EMBL" id="VVM64955.1"/>
    </source>
</evidence>
<dbReference type="RefSeq" id="WP_150579867.1">
    <property type="nucleotide sequence ID" value="NZ_CABVGX010000008.1"/>
</dbReference>
<dbReference type="OrthoDB" id="6397922at2"/>
<feature type="transmembrane region" description="Helical" evidence="1">
    <location>
        <begin position="15"/>
        <end position="33"/>
    </location>
</feature>
<dbReference type="AlphaFoldDB" id="A0A5E6RIN8"/>
<name>A0A5E6RIN8_PSEFL</name>
<protein>
    <submittedName>
        <fullName evidence="2">Uncharacterized protein</fullName>
    </submittedName>
</protein>
<keyword evidence="1" id="KW-1133">Transmembrane helix</keyword>
<gene>
    <name evidence="2" type="ORF">PS645_01470</name>
</gene>
<evidence type="ECO:0000256" key="1">
    <source>
        <dbReference type="SAM" id="Phobius"/>
    </source>
</evidence>
<evidence type="ECO:0000313" key="3">
    <source>
        <dbReference type="Proteomes" id="UP000325607"/>
    </source>
</evidence>
<keyword evidence="1" id="KW-0472">Membrane</keyword>
<keyword evidence="1" id="KW-0812">Transmembrane</keyword>
<accession>A0A5E6RIN8</accession>
<proteinExistence type="predicted"/>
<dbReference type="Proteomes" id="UP000325607">
    <property type="component" value="Unassembled WGS sequence"/>
</dbReference>
<sequence>MISEIVQLIKIVPDVIWSAILASVITLFGVMLSNRGNTARLKLQLDHDATEKAKEKISDLRRDVYLKVSEDIENTNLSLSEMANRDFTDLNFTKELQLISGSIARLRLVAEPKTSILAGNLGVEFGSLFLKLLPQLAVIQDARTDIGINQSLHESSSGDVSRVVQEMNRLKEEGRQDRMVFQNLQGSYEFHSNQTQQYADAVALAYERLNAALREYSMKLFPEMKELSKLQLKVMVAIRADLGIACDVANLQRQLERQWAVMEAGYGDAMKNLKVG</sequence>